<accession>X1NHX3</accession>
<reference evidence="2" key="1">
    <citation type="journal article" date="2014" name="Front. Microbiol.">
        <title>High frequency of phylogenetically diverse reductive dehalogenase-homologous genes in deep subseafloor sedimentary metagenomes.</title>
        <authorList>
            <person name="Kawai M."/>
            <person name="Futagami T."/>
            <person name="Toyoda A."/>
            <person name="Takaki Y."/>
            <person name="Nishi S."/>
            <person name="Hori S."/>
            <person name="Arai W."/>
            <person name="Tsubouchi T."/>
            <person name="Morono Y."/>
            <person name="Uchiyama I."/>
            <person name="Ito T."/>
            <person name="Fujiyama A."/>
            <person name="Inagaki F."/>
            <person name="Takami H."/>
        </authorList>
    </citation>
    <scope>NUCLEOTIDE SEQUENCE</scope>
    <source>
        <strain evidence="2">Expedition CK06-06</strain>
    </source>
</reference>
<gene>
    <name evidence="2" type="ORF">S06H3_32505</name>
</gene>
<feature type="transmembrane region" description="Helical" evidence="1">
    <location>
        <begin position="174"/>
        <end position="197"/>
    </location>
</feature>
<keyword evidence="1" id="KW-1133">Transmembrane helix</keyword>
<proteinExistence type="predicted"/>
<dbReference type="AlphaFoldDB" id="X1NHX3"/>
<feature type="transmembrane region" description="Helical" evidence="1">
    <location>
        <begin position="114"/>
        <end position="133"/>
    </location>
</feature>
<feature type="non-terminal residue" evidence="2">
    <location>
        <position position="220"/>
    </location>
</feature>
<dbReference type="InterPro" id="IPR038770">
    <property type="entry name" value="Na+/solute_symporter_sf"/>
</dbReference>
<dbReference type="Gene3D" id="1.20.1530.20">
    <property type="match status" value="1"/>
</dbReference>
<evidence type="ECO:0000256" key="1">
    <source>
        <dbReference type="SAM" id="Phobius"/>
    </source>
</evidence>
<dbReference type="EMBL" id="BARV01019333">
    <property type="protein sequence ID" value="GAI29806.1"/>
    <property type="molecule type" value="Genomic_DNA"/>
</dbReference>
<sequence length="220" mass="24008">MTLSTIGITNRDLASIKSTPRLIPVSLLLNYVVLGGIVLLMTRGLINDSDVWLGLLVITAMPPAISVVPFSYMLGGNMVFALIGTTGLYLAALGLTPAIMMLLLGADFLRPVELMLILVQLIVIPLVISRILLSKGLAQSIERWRDTAVNWCVFIVNFTIIGLNRQILFDQPDVLLKVVIIAAAVTFGIGHAINYIAGKLHIDWPTRISWMVMSTRKNSG</sequence>
<protein>
    <submittedName>
        <fullName evidence="2">Uncharacterized protein</fullName>
    </submittedName>
</protein>
<evidence type="ECO:0000313" key="2">
    <source>
        <dbReference type="EMBL" id="GAI29806.1"/>
    </source>
</evidence>
<name>X1NHX3_9ZZZZ</name>
<comment type="caution">
    <text evidence="2">The sequence shown here is derived from an EMBL/GenBank/DDBJ whole genome shotgun (WGS) entry which is preliminary data.</text>
</comment>
<feature type="transmembrane region" description="Helical" evidence="1">
    <location>
        <begin position="21"/>
        <end position="46"/>
    </location>
</feature>
<keyword evidence="1" id="KW-0812">Transmembrane</keyword>
<feature type="transmembrane region" description="Helical" evidence="1">
    <location>
        <begin position="148"/>
        <end position="168"/>
    </location>
</feature>
<feature type="transmembrane region" description="Helical" evidence="1">
    <location>
        <begin position="79"/>
        <end position="102"/>
    </location>
</feature>
<organism evidence="2">
    <name type="scientific">marine sediment metagenome</name>
    <dbReference type="NCBI Taxonomy" id="412755"/>
    <lineage>
        <taxon>unclassified sequences</taxon>
        <taxon>metagenomes</taxon>
        <taxon>ecological metagenomes</taxon>
    </lineage>
</organism>
<feature type="transmembrane region" description="Helical" evidence="1">
    <location>
        <begin position="52"/>
        <end position="72"/>
    </location>
</feature>
<keyword evidence="1" id="KW-0472">Membrane</keyword>